<evidence type="ECO:0008006" key="4">
    <source>
        <dbReference type="Google" id="ProtNLM"/>
    </source>
</evidence>
<dbReference type="EMBL" id="JAXIVS010000018">
    <property type="protein sequence ID" value="MDY7232219.1"/>
    <property type="molecule type" value="Genomic_DNA"/>
</dbReference>
<dbReference type="RefSeq" id="WP_321550932.1">
    <property type="nucleotide sequence ID" value="NZ_JAXIVS010000018.1"/>
</dbReference>
<keyword evidence="1" id="KW-0175">Coiled coil</keyword>
<name>A0ABU5HFG3_9BACT</name>
<evidence type="ECO:0000313" key="3">
    <source>
        <dbReference type="Proteomes" id="UP001291309"/>
    </source>
</evidence>
<proteinExistence type="predicted"/>
<dbReference type="InterPro" id="IPR011990">
    <property type="entry name" value="TPR-like_helical_dom_sf"/>
</dbReference>
<feature type="coiled-coil region" evidence="1">
    <location>
        <begin position="67"/>
        <end position="94"/>
    </location>
</feature>
<reference evidence="2 3" key="1">
    <citation type="submission" date="2023-12" db="EMBL/GenBank/DDBJ databases">
        <title>the genome sequence of Hyalangium sp. s54d21.</title>
        <authorList>
            <person name="Zhang X."/>
        </authorList>
    </citation>
    <scope>NUCLEOTIDE SEQUENCE [LARGE SCALE GENOMIC DNA]</scope>
    <source>
        <strain evidence="3">s54d21</strain>
    </source>
</reference>
<evidence type="ECO:0000313" key="2">
    <source>
        <dbReference type="EMBL" id="MDY7232219.1"/>
    </source>
</evidence>
<protein>
    <recommendedName>
        <fullName evidence="4">Tetratricopeptide repeat protein</fullName>
    </recommendedName>
</protein>
<organism evidence="2 3">
    <name type="scientific">Hyalangium rubrum</name>
    <dbReference type="NCBI Taxonomy" id="3103134"/>
    <lineage>
        <taxon>Bacteria</taxon>
        <taxon>Pseudomonadati</taxon>
        <taxon>Myxococcota</taxon>
        <taxon>Myxococcia</taxon>
        <taxon>Myxococcales</taxon>
        <taxon>Cystobacterineae</taxon>
        <taxon>Archangiaceae</taxon>
        <taxon>Hyalangium</taxon>
    </lineage>
</organism>
<accession>A0ABU5HFG3</accession>
<sequence>MDSIAQPLTRVVEAVQRFIINRDVRLLHVATDPSLRLAVLEHIAAGEHHGDNHSPFFVLETPTEDGEDGWEGRAEELREDYEELRTLLAEAGEGVSVPELGAVPKAQSALARFCLEVDGALRSLTAPFDGMVLVLAPVWVRDPKHWASDVKSLLTRAESRQARFILVETDGTHCEPLAVALAKKAERVDARPDEKQAGQDMAQMLAAMASAPVGATGAQVVGAAGPREAPPPRKGAPQPLAVDQREKMARELMLEPALLDPSFQQILRLKVLTAAHALREGKAAQAVQAQREARDMCLKAGLKREAVTMELVLGGYVLQAKQTAQALEVFRDARKRAEAHQLPELAVQAQLAQASTLLILQRSDEAARAYAEAGKLGMAAATPVLAIEGYRMCGQLLAGAGKVAEATAAWKKALEAADKAPSDQRSASSAPEAARQLAALCRKHGLKAQADSLEAQAVALELPPAPRVQEA</sequence>
<gene>
    <name evidence="2" type="ORF">SYV04_37870</name>
</gene>
<dbReference type="SUPFAM" id="SSF48452">
    <property type="entry name" value="TPR-like"/>
    <property type="match status" value="1"/>
</dbReference>
<dbReference type="Proteomes" id="UP001291309">
    <property type="component" value="Unassembled WGS sequence"/>
</dbReference>
<dbReference type="Gene3D" id="1.25.40.10">
    <property type="entry name" value="Tetratricopeptide repeat domain"/>
    <property type="match status" value="1"/>
</dbReference>
<evidence type="ECO:0000256" key="1">
    <source>
        <dbReference type="SAM" id="Coils"/>
    </source>
</evidence>
<keyword evidence="3" id="KW-1185">Reference proteome</keyword>
<comment type="caution">
    <text evidence="2">The sequence shown here is derived from an EMBL/GenBank/DDBJ whole genome shotgun (WGS) entry which is preliminary data.</text>
</comment>